<sequence>MDCSDDDIIDLRSSSPEIATADRASVSVSYDCFAFAQEALWMEGAGNPEEISVPEDDGHPLTKREATFSDLSDDDIDTIVIEDKAENEKKSSRRRKAVPGCSVAKNDADDNLKDRKKAKQANSKSDKVETWTAERILSQSTILIDPRLPYAQQLEQEIERNVTANMKKCRSQEYPSYVEAHCMAWKNVIGFSRPKVEPTPSEMNRVMDEEVLWIMDVQEFIRLVYNTVNASPMDFPDVGVSNLPNRASELENQFHPVKVRITALVLNLSAYFNDLRKYEAAVVRACMTNKEPTLTKGRFPVLSDCKVTVSKYQVTQALVCLQMEKSICCYSVDGLEEVAKQAIDTCRAIAGREYNTQRMEVHNFSFLPEGEVAKGVRVDRATGSGYKKLWKQVLEQCFGRCFPEGAEAIAKKYGCLRALLDAYDKLSLVAEKETLLANLVVETKNGFNRRLGEAYSKKVFLALTSKDPDLVL</sequence>
<evidence type="ECO:0008006" key="17">
    <source>
        <dbReference type="Google" id="ProtNLM"/>
    </source>
</evidence>
<dbReference type="GO" id="GO:0000712">
    <property type="term" value="P:resolution of meiotic recombination intermediates"/>
    <property type="evidence" value="ECO:0007669"/>
    <property type="project" value="TreeGrafter"/>
</dbReference>
<keyword evidence="5" id="KW-0255">Endonuclease</keyword>
<comment type="subcellular location">
    <subcellularLocation>
        <location evidence="2">Nucleus</location>
    </subcellularLocation>
</comment>
<evidence type="ECO:0000256" key="5">
    <source>
        <dbReference type="ARBA" id="ARBA00022759"/>
    </source>
</evidence>
<keyword evidence="10" id="KW-0234">DNA repair</keyword>
<evidence type="ECO:0000256" key="1">
    <source>
        <dbReference type="ARBA" id="ARBA00001946"/>
    </source>
</evidence>
<keyword evidence="9" id="KW-0233">DNA recombination</keyword>
<dbReference type="GO" id="GO:0005634">
    <property type="term" value="C:nucleus"/>
    <property type="evidence" value="ECO:0007669"/>
    <property type="project" value="UniProtKB-SubCell"/>
</dbReference>
<dbReference type="PANTHER" id="PTHR21077">
    <property type="entry name" value="EME1 PROTEIN"/>
    <property type="match status" value="1"/>
</dbReference>
<dbReference type="GO" id="GO:0031573">
    <property type="term" value="P:mitotic intra-S DNA damage checkpoint signaling"/>
    <property type="evidence" value="ECO:0007669"/>
    <property type="project" value="TreeGrafter"/>
</dbReference>
<keyword evidence="11" id="KW-0539">Nucleus</keyword>
<evidence type="ECO:0000256" key="3">
    <source>
        <dbReference type="ARBA" id="ARBA00022722"/>
    </source>
</evidence>
<dbReference type="GO" id="GO:0031297">
    <property type="term" value="P:replication fork processing"/>
    <property type="evidence" value="ECO:0007669"/>
    <property type="project" value="TreeGrafter"/>
</dbReference>
<dbReference type="EMBL" id="KL367498">
    <property type="protein sequence ID" value="KFD69163.1"/>
    <property type="molecule type" value="Genomic_DNA"/>
</dbReference>
<dbReference type="GO" id="GO:0008821">
    <property type="term" value="F:crossover junction DNA endonuclease activity"/>
    <property type="evidence" value="ECO:0007669"/>
    <property type="project" value="TreeGrafter"/>
</dbReference>
<reference evidence="15 16" key="1">
    <citation type="journal article" date="2014" name="Nat. Genet.">
        <title>Genome and transcriptome of the porcine whipworm Trichuris suis.</title>
        <authorList>
            <person name="Jex A.R."/>
            <person name="Nejsum P."/>
            <person name="Schwarz E.M."/>
            <person name="Hu L."/>
            <person name="Young N.D."/>
            <person name="Hall R.S."/>
            <person name="Korhonen P.K."/>
            <person name="Liao S."/>
            <person name="Thamsborg S."/>
            <person name="Xia J."/>
            <person name="Xu P."/>
            <person name="Wang S."/>
            <person name="Scheerlinck J.P."/>
            <person name="Hofmann A."/>
            <person name="Sternberg P.W."/>
            <person name="Wang J."/>
            <person name="Gasser R.B."/>
        </authorList>
    </citation>
    <scope>NUCLEOTIDE SEQUENCE [LARGE SCALE GENOMIC DNA]</scope>
    <source>
        <strain evidence="15">DCEP-RM93F</strain>
        <strain evidence="14">DCEP-RM93M</strain>
    </source>
</reference>
<dbReference type="GO" id="GO:0048476">
    <property type="term" value="C:Holliday junction resolvase complex"/>
    <property type="evidence" value="ECO:0007669"/>
    <property type="project" value="InterPro"/>
</dbReference>
<keyword evidence="6" id="KW-0227">DNA damage</keyword>
<accession>A0A085NI67</accession>
<dbReference type="AlphaFoldDB" id="A0A085NI67"/>
<evidence type="ECO:0000313" key="16">
    <source>
        <dbReference type="Proteomes" id="UP000030764"/>
    </source>
</evidence>
<evidence type="ECO:0000256" key="9">
    <source>
        <dbReference type="ARBA" id="ARBA00023172"/>
    </source>
</evidence>
<name>A0A085NI67_9BILA</name>
<feature type="region of interest" description="Disordered" evidence="13">
    <location>
        <begin position="83"/>
        <end position="128"/>
    </location>
</feature>
<dbReference type="GO" id="GO:0046872">
    <property type="term" value="F:metal ion binding"/>
    <property type="evidence" value="ECO:0007669"/>
    <property type="project" value="UniProtKB-KW"/>
</dbReference>
<keyword evidence="4" id="KW-0479">Metal-binding</keyword>
<dbReference type="Pfam" id="PF21292">
    <property type="entry name" value="EME1-MUS81_C"/>
    <property type="match status" value="1"/>
</dbReference>
<proteinExistence type="predicted"/>
<dbReference type="EMBL" id="KL363195">
    <property type="protein sequence ID" value="KFD56180.1"/>
    <property type="molecule type" value="Genomic_DNA"/>
</dbReference>
<evidence type="ECO:0000256" key="10">
    <source>
        <dbReference type="ARBA" id="ARBA00023204"/>
    </source>
</evidence>
<keyword evidence="7" id="KW-0378">Hydrolase</keyword>
<comment type="cofactor">
    <cofactor evidence="1">
        <name>Mg(2+)</name>
        <dbReference type="ChEBI" id="CHEBI:18420"/>
    </cofactor>
</comment>
<evidence type="ECO:0000313" key="15">
    <source>
        <dbReference type="EMBL" id="KFD69163.1"/>
    </source>
</evidence>
<dbReference type="InterPro" id="IPR033310">
    <property type="entry name" value="Mms4/EME1/EME2"/>
</dbReference>
<evidence type="ECO:0000256" key="12">
    <source>
        <dbReference type="ARBA" id="ARBA00023254"/>
    </source>
</evidence>
<dbReference type="Gene3D" id="3.40.50.10130">
    <property type="match status" value="1"/>
</dbReference>
<dbReference type="GO" id="GO:0006302">
    <property type="term" value="P:double-strand break repair"/>
    <property type="evidence" value="ECO:0007669"/>
    <property type="project" value="TreeGrafter"/>
</dbReference>
<dbReference type="Gene3D" id="1.10.150.670">
    <property type="entry name" value="Crossover junction endonuclease EME1, DNA-binding domain"/>
    <property type="match status" value="1"/>
</dbReference>
<evidence type="ECO:0000256" key="11">
    <source>
        <dbReference type="ARBA" id="ARBA00023242"/>
    </source>
</evidence>
<evidence type="ECO:0000313" key="14">
    <source>
        <dbReference type="EMBL" id="KFD56180.1"/>
    </source>
</evidence>
<dbReference type="Proteomes" id="UP000030764">
    <property type="component" value="Unassembled WGS sequence"/>
</dbReference>
<dbReference type="PANTHER" id="PTHR21077:SF5">
    <property type="entry name" value="CROSSOVER JUNCTION ENDONUCLEASE MMS4"/>
    <property type="match status" value="1"/>
</dbReference>
<evidence type="ECO:0000256" key="7">
    <source>
        <dbReference type="ARBA" id="ARBA00022801"/>
    </source>
</evidence>
<evidence type="ECO:0000256" key="8">
    <source>
        <dbReference type="ARBA" id="ARBA00022842"/>
    </source>
</evidence>
<dbReference type="InterPro" id="IPR042530">
    <property type="entry name" value="EME1/EME2_C"/>
</dbReference>
<keyword evidence="8" id="KW-0460">Magnesium</keyword>
<gene>
    <name evidence="14" type="ORF">M513_02958</name>
    <name evidence="15" type="ORF">M514_02958</name>
</gene>
<dbReference type="Proteomes" id="UP000030758">
    <property type="component" value="Unassembled WGS sequence"/>
</dbReference>
<organism evidence="15">
    <name type="scientific">Trichuris suis</name>
    <name type="common">pig whipworm</name>
    <dbReference type="NCBI Taxonomy" id="68888"/>
    <lineage>
        <taxon>Eukaryota</taxon>
        <taxon>Metazoa</taxon>
        <taxon>Ecdysozoa</taxon>
        <taxon>Nematoda</taxon>
        <taxon>Enoplea</taxon>
        <taxon>Dorylaimia</taxon>
        <taxon>Trichinellida</taxon>
        <taxon>Trichuridae</taxon>
        <taxon>Trichuris</taxon>
    </lineage>
</organism>
<evidence type="ECO:0000256" key="13">
    <source>
        <dbReference type="SAM" id="MobiDB-lite"/>
    </source>
</evidence>
<evidence type="ECO:0000256" key="2">
    <source>
        <dbReference type="ARBA" id="ARBA00004123"/>
    </source>
</evidence>
<evidence type="ECO:0000256" key="6">
    <source>
        <dbReference type="ARBA" id="ARBA00022763"/>
    </source>
</evidence>
<keyword evidence="16" id="KW-1185">Reference proteome</keyword>
<evidence type="ECO:0000256" key="4">
    <source>
        <dbReference type="ARBA" id="ARBA00022723"/>
    </source>
</evidence>
<keyword evidence="12" id="KW-0469">Meiosis</keyword>
<keyword evidence="3" id="KW-0540">Nuclease</keyword>
<protein>
    <recommendedName>
        <fullName evidence="17">ERCC4 domain-containing protein</fullName>
    </recommendedName>
</protein>